<accession>A0A0A1UGF5</accession>
<dbReference type="VEuPathDB" id="AmoebaDB:EIN_369440"/>
<dbReference type="GO" id="GO:0004467">
    <property type="term" value="F:long-chain fatty acid-CoA ligase activity"/>
    <property type="evidence" value="ECO:0007669"/>
    <property type="project" value="UniProtKB-EC"/>
</dbReference>
<proteinExistence type="predicted"/>
<dbReference type="GO" id="GO:0005524">
    <property type="term" value="F:ATP binding"/>
    <property type="evidence" value="ECO:0007669"/>
    <property type="project" value="UniProtKB-KW"/>
</dbReference>
<dbReference type="GO" id="GO:0005783">
    <property type="term" value="C:endoplasmic reticulum"/>
    <property type="evidence" value="ECO:0007669"/>
    <property type="project" value="TreeGrafter"/>
</dbReference>
<evidence type="ECO:0000259" key="3">
    <source>
        <dbReference type="Pfam" id="PF00501"/>
    </source>
</evidence>
<dbReference type="Proteomes" id="UP000014680">
    <property type="component" value="Unassembled WGS sequence"/>
</dbReference>
<dbReference type="RefSeq" id="XP_004259393.1">
    <property type="nucleotide sequence ID" value="XM_004259345.1"/>
</dbReference>
<dbReference type="Gene3D" id="3.40.50.12780">
    <property type="entry name" value="N-terminal domain of ligase-like"/>
    <property type="match status" value="1"/>
</dbReference>
<dbReference type="InterPro" id="IPR042099">
    <property type="entry name" value="ANL_N_sf"/>
</dbReference>
<sequence length="644" mass="72994">MERGEIKDGHYYFKVQNAMSGWGDQDTNNFIRSHTTYDSIKRRCDSHPDDEFFGYRVRKGGHGIGEYIWVKNKEVLELVDAFAATLIHTLKLKKGDSLGFISRNRYEWYVSQFAAQKYGIIPVPLYATLGEQAIDYIVDLMQIKHVVCSLDKTVAGLEKRKNFIQFIIFDHEKVDGVEVPNNSVYFEDLLNEGRSLHCDAERPNMDDLALCIFTSGTSGKPKGVMHTFSTFAHGITSINECNIFTQSPSRNETIFSYLPCAHILEQQTSQGFMFGGGRVGFISGGIASLSDDLFHCKPTYLAVVPRVLQRIYDTFNHKFNEMGCLAQTLFNVAYYFKRESLVNGNYNYLNFDFIFSKVRDGFGGKLRFIFNGGAPITPALFEWLRVCTGAHIMQSYGLTESCGGCTSCLPNMNDPNVISCGSPCDRVSLRLTSVPEMEYFIDSVIPCGEVELKGGPIFKGYFHNPTETENAFTEDGYFKTGDIGSVAKDGAVTIIDRKKNLFKLSQGEYIAVEPLEGKYDACEFVGQSFIYGESTDSFIVGVIVPNFRNVQNWLKQEGKDVKDNKEICQLINGEFKDRLLEKIHAFMKEMKVPGYELIRNVYFVDEEFSTENDLITPSFKLKRMNLKKKFMNKLTELRKQAGAF</sequence>
<evidence type="ECO:0000256" key="1">
    <source>
        <dbReference type="ARBA" id="ARBA00022741"/>
    </source>
</evidence>
<dbReference type="GeneID" id="14891642"/>
<dbReference type="OMA" id="EWIVRDS"/>
<evidence type="ECO:0000313" key="5">
    <source>
        <dbReference type="Proteomes" id="UP000014680"/>
    </source>
</evidence>
<evidence type="ECO:0000313" key="4">
    <source>
        <dbReference type="EMBL" id="ELP92622.1"/>
    </source>
</evidence>
<dbReference type="EC" id="6.2.1.3" evidence="4"/>
<organism evidence="4 5">
    <name type="scientific">Entamoeba invadens IP1</name>
    <dbReference type="NCBI Taxonomy" id="370355"/>
    <lineage>
        <taxon>Eukaryota</taxon>
        <taxon>Amoebozoa</taxon>
        <taxon>Evosea</taxon>
        <taxon>Archamoebae</taxon>
        <taxon>Mastigamoebida</taxon>
        <taxon>Entamoebidae</taxon>
        <taxon>Entamoeba</taxon>
    </lineage>
</organism>
<dbReference type="InterPro" id="IPR000873">
    <property type="entry name" value="AMP-dep_synth/lig_dom"/>
</dbReference>
<dbReference type="PANTHER" id="PTHR43272:SF33">
    <property type="entry name" value="AMP-BINDING DOMAIN-CONTAINING PROTEIN-RELATED"/>
    <property type="match status" value="1"/>
</dbReference>
<dbReference type="OrthoDB" id="1700726at2759"/>
<keyword evidence="2" id="KW-0067">ATP-binding</keyword>
<dbReference type="GO" id="GO:0016020">
    <property type="term" value="C:membrane"/>
    <property type="evidence" value="ECO:0007669"/>
    <property type="project" value="TreeGrafter"/>
</dbReference>
<dbReference type="Pfam" id="PF00501">
    <property type="entry name" value="AMP-binding"/>
    <property type="match status" value="1"/>
</dbReference>
<keyword evidence="5" id="KW-1185">Reference proteome</keyword>
<keyword evidence="1" id="KW-0547">Nucleotide-binding</keyword>
<name>A0A0A1UGF5_ENTIV</name>
<dbReference type="SUPFAM" id="SSF56801">
    <property type="entry name" value="Acetyl-CoA synthetase-like"/>
    <property type="match status" value="1"/>
</dbReference>
<dbReference type="AlphaFoldDB" id="A0A0A1UGF5"/>
<reference evidence="4 5" key="1">
    <citation type="submission" date="2012-10" db="EMBL/GenBank/DDBJ databases">
        <authorList>
            <person name="Zafar N."/>
            <person name="Inman J."/>
            <person name="Hall N."/>
            <person name="Lorenzi H."/>
            <person name="Caler E."/>
        </authorList>
    </citation>
    <scope>NUCLEOTIDE SEQUENCE [LARGE SCALE GENOMIC DNA]</scope>
    <source>
        <strain evidence="4 5">IP1</strain>
    </source>
</reference>
<gene>
    <name evidence="4" type="ORF">EIN_369440</name>
</gene>
<dbReference type="EMBL" id="KB206332">
    <property type="protein sequence ID" value="ELP92622.1"/>
    <property type="molecule type" value="Genomic_DNA"/>
</dbReference>
<evidence type="ECO:0000256" key="2">
    <source>
        <dbReference type="ARBA" id="ARBA00022840"/>
    </source>
</evidence>
<feature type="domain" description="AMP-dependent synthetase/ligase" evidence="3">
    <location>
        <begin position="41"/>
        <end position="462"/>
    </location>
</feature>
<keyword evidence="4" id="KW-0436">Ligase</keyword>
<dbReference type="PANTHER" id="PTHR43272">
    <property type="entry name" value="LONG-CHAIN-FATTY-ACID--COA LIGASE"/>
    <property type="match status" value="1"/>
</dbReference>
<protein>
    <submittedName>
        <fullName evidence="4">Long-chain-fatty-acid--CoA ligase, putative</fullName>
        <ecNumber evidence="4">6.2.1.3</ecNumber>
    </submittedName>
</protein>
<dbReference type="KEGG" id="eiv:EIN_369440"/>